<dbReference type="Proteomes" id="UP000762676">
    <property type="component" value="Unassembled WGS sequence"/>
</dbReference>
<evidence type="ECO:0000313" key="2">
    <source>
        <dbReference type="Proteomes" id="UP000762676"/>
    </source>
</evidence>
<name>A0AAV4I7B6_9GAST</name>
<evidence type="ECO:0000313" key="1">
    <source>
        <dbReference type="EMBL" id="GFS05955.1"/>
    </source>
</evidence>
<protein>
    <submittedName>
        <fullName evidence="1">Uncharacterized protein</fullName>
    </submittedName>
</protein>
<reference evidence="1 2" key="1">
    <citation type="journal article" date="2021" name="Elife">
        <title>Chloroplast acquisition without the gene transfer in kleptoplastic sea slugs, Plakobranchus ocellatus.</title>
        <authorList>
            <person name="Maeda T."/>
            <person name="Takahashi S."/>
            <person name="Yoshida T."/>
            <person name="Shimamura S."/>
            <person name="Takaki Y."/>
            <person name="Nagai Y."/>
            <person name="Toyoda A."/>
            <person name="Suzuki Y."/>
            <person name="Arimoto A."/>
            <person name="Ishii H."/>
            <person name="Satoh N."/>
            <person name="Nishiyama T."/>
            <person name="Hasebe M."/>
            <person name="Maruyama T."/>
            <person name="Minagawa J."/>
            <person name="Obokata J."/>
            <person name="Shigenobu S."/>
        </authorList>
    </citation>
    <scope>NUCLEOTIDE SEQUENCE [LARGE SCALE GENOMIC DNA]</scope>
</reference>
<dbReference type="AlphaFoldDB" id="A0AAV4I7B6"/>
<keyword evidence="2" id="KW-1185">Reference proteome</keyword>
<organism evidence="1 2">
    <name type="scientific">Elysia marginata</name>
    <dbReference type="NCBI Taxonomy" id="1093978"/>
    <lineage>
        <taxon>Eukaryota</taxon>
        <taxon>Metazoa</taxon>
        <taxon>Spiralia</taxon>
        <taxon>Lophotrochozoa</taxon>
        <taxon>Mollusca</taxon>
        <taxon>Gastropoda</taxon>
        <taxon>Heterobranchia</taxon>
        <taxon>Euthyneura</taxon>
        <taxon>Panpulmonata</taxon>
        <taxon>Sacoglossa</taxon>
        <taxon>Placobranchoidea</taxon>
        <taxon>Plakobranchidae</taxon>
        <taxon>Elysia</taxon>
    </lineage>
</organism>
<proteinExistence type="predicted"/>
<sequence>MCVSSSIVYPQVEHGDVTCSIMRTSSGRHLETIPQDEELKTEDLSYMYNASRSFSQESSSEDLTSSK</sequence>
<accession>A0AAV4I7B6</accession>
<dbReference type="EMBL" id="BMAT01013118">
    <property type="protein sequence ID" value="GFS05955.1"/>
    <property type="molecule type" value="Genomic_DNA"/>
</dbReference>
<feature type="non-terminal residue" evidence="1">
    <location>
        <position position="67"/>
    </location>
</feature>
<comment type="caution">
    <text evidence="1">The sequence shown here is derived from an EMBL/GenBank/DDBJ whole genome shotgun (WGS) entry which is preliminary data.</text>
</comment>
<gene>
    <name evidence="1" type="ORF">ElyMa_006531900</name>
</gene>